<dbReference type="PANTHER" id="PTHR47481:SF41">
    <property type="entry name" value="COPIA-LIKE POLYPROTEIN_RETROTRANSPOSON"/>
    <property type="match status" value="1"/>
</dbReference>
<keyword evidence="2" id="KW-0808">Transferase</keyword>
<dbReference type="GO" id="GO:0016301">
    <property type="term" value="F:kinase activity"/>
    <property type="evidence" value="ECO:0007669"/>
    <property type="project" value="UniProtKB-KW"/>
</dbReference>
<comment type="caution">
    <text evidence="2">The sequence shown here is derived from an EMBL/GenBank/DDBJ whole genome shotgun (WGS) entry which is preliminary data.</text>
</comment>
<keyword evidence="2" id="KW-0418">Kinase</keyword>
<proteinExistence type="predicted"/>
<dbReference type="Pfam" id="PF14223">
    <property type="entry name" value="Retrotran_gag_2"/>
    <property type="match status" value="1"/>
</dbReference>
<dbReference type="PANTHER" id="PTHR47481">
    <property type="match status" value="1"/>
</dbReference>
<gene>
    <name evidence="2" type="ORF">Tci_470764</name>
</gene>
<evidence type="ECO:0000313" key="2">
    <source>
        <dbReference type="EMBL" id="GEY98790.1"/>
    </source>
</evidence>
<protein>
    <submittedName>
        <fullName evidence="2">Hybrid signal transduction histidine kinase M</fullName>
    </submittedName>
</protein>
<sequence>MTGAAPVNPPVILLSDKLVTITNLTTHVPVLLDIDEMNYSSWTYFFQNLCRGYNLLPHILGESKVAAMASDPTPPTDEWLTIDSIILTGYLRYYAKLSYKGLLLKTPTTAKEAWDISELIFNDNKRSHSIALKAELHSMKLDELSIDAYFCKIESIATILYSLGSPISNDDVVNIALDGLPNKYHHVSDIIIHRDPFPDLKTVRSMFTTAEMRLKSRAQASYVDSTSSSPMVLLAKSRTNNRRSTYSMEKTPTDIKNDDMRTLQTLMAKLGFDSSTLSPVSNPTNTTGHIALHTNTTGPAQQFSAMHSPPGFFLYQTQPYSPSAEPAGFNGSVGPIVLSAGSVWVNGSAGTLGSAGWSTGFTCSNYETKTLLPNAFHAVTLQEPAPGNWSEVLRRVLLRLDSYTSNMCIQSLGTSCYARALIEIKADVKFKDTIVLKKPSQTPRGVPVGSNVGFKPTKKYRPVAKKPNANTSCNKKKGVKPTKETSMSARIQGPTPVMVFAIILLRVTIVIVCKVPSGMEK</sequence>
<organism evidence="2">
    <name type="scientific">Tanacetum cinerariifolium</name>
    <name type="common">Dalmatian daisy</name>
    <name type="synonym">Chrysanthemum cinerariifolium</name>
    <dbReference type="NCBI Taxonomy" id="118510"/>
    <lineage>
        <taxon>Eukaryota</taxon>
        <taxon>Viridiplantae</taxon>
        <taxon>Streptophyta</taxon>
        <taxon>Embryophyta</taxon>
        <taxon>Tracheophyta</taxon>
        <taxon>Spermatophyta</taxon>
        <taxon>Magnoliopsida</taxon>
        <taxon>eudicotyledons</taxon>
        <taxon>Gunneridae</taxon>
        <taxon>Pentapetalae</taxon>
        <taxon>asterids</taxon>
        <taxon>campanulids</taxon>
        <taxon>Asterales</taxon>
        <taxon>Asteraceae</taxon>
        <taxon>Asteroideae</taxon>
        <taxon>Anthemideae</taxon>
        <taxon>Anthemidinae</taxon>
        <taxon>Tanacetum</taxon>
    </lineage>
</organism>
<reference evidence="2" key="1">
    <citation type="journal article" date="2019" name="Sci. Rep.">
        <title>Draft genome of Tanacetum cinerariifolium, the natural source of mosquito coil.</title>
        <authorList>
            <person name="Yamashiro T."/>
            <person name="Shiraishi A."/>
            <person name="Satake H."/>
            <person name="Nakayama K."/>
        </authorList>
    </citation>
    <scope>NUCLEOTIDE SEQUENCE</scope>
</reference>
<accession>A0A699HYC7</accession>
<dbReference type="EMBL" id="BKCJ010229348">
    <property type="protein sequence ID" value="GEY98790.1"/>
    <property type="molecule type" value="Genomic_DNA"/>
</dbReference>
<dbReference type="AlphaFoldDB" id="A0A699HYC7"/>
<evidence type="ECO:0000256" key="1">
    <source>
        <dbReference type="SAM" id="MobiDB-lite"/>
    </source>
</evidence>
<feature type="region of interest" description="Disordered" evidence="1">
    <location>
        <begin position="461"/>
        <end position="488"/>
    </location>
</feature>
<name>A0A699HYC7_TANCI</name>